<sequence length="464" mass="52472">MVLQRGSRTTVWGRSSKIGDFVRVLLNDSVVAHGYVDNNNIWQMSFTPPNNEGPYDITAFSSLGYVTIKDVWFGDVWVCSGQSNMEFMVRGLINATEEYKDTVNYPNVRLFKVANVVSGTPLEDFTQVSQVWDKPSEATIKYFSAVCWLYGKYLSQHLNRPIGLVETNWGGTPIESWSSSDALQKCSNVSTQGQRADVNPFTHSALFNSMVYPLLRNTIYGVIWYQGEANAGKPAQYACQFPAMINDWRMKFHQLSSNTTYANFPFGFVQLAPWLQDPNNRLFADLRWSQTAQIGFVPNYKMKNTFMAVAMDLPDFTSPAGSIHPRYKHDIARRLMLSSMAVAYHQTGFDYQRPFPTSYKLDQTHSHIVIEFDHGSTPIEVRVTAGFEICCTTGRHICKEIDSGWKNATMTSHSTTSVTLDAHNCTIGGVRYAWRESPCALRKCAVYSRDSNLPAPPFKREAFL</sequence>
<reference evidence="3" key="1">
    <citation type="submission" date="2019-08" db="EMBL/GenBank/DDBJ databases">
        <title>The improved chromosome-level genome for the pearl oyster Pinctada fucata martensii using PacBio sequencing and Hi-C.</title>
        <authorList>
            <person name="Zheng Z."/>
        </authorList>
    </citation>
    <scope>NUCLEOTIDE SEQUENCE</scope>
    <source>
        <strain evidence="3">ZZ-2019</strain>
        <tissue evidence="3">Adductor muscle</tissue>
    </source>
</reference>
<dbReference type="InterPro" id="IPR036514">
    <property type="entry name" value="SGNH_hydro_sf"/>
</dbReference>
<dbReference type="AlphaFoldDB" id="A0AA88YAG5"/>
<dbReference type="Pfam" id="PF03629">
    <property type="entry name" value="SASA"/>
    <property type="match status" value="1"/>
</dbReference>
<evidence type="ECO:0000313" key="4">
    <source>
        <dbReference type="Proteomes" id="UP001186944"/>
    </source>
</evidence>
<keyword evidence="4" id="KW-1185">Reference proteome</keyword>
<gene>
    <name evidence="3" type="ORF">FSP39_011831</name>
</gene>
<dbReference type="Gene3D" id="3.40.50.1110">
    <property type="entry name" value="SGNH hydrolase"/>
    <property type="match status" value="1"/>
</dbReference>
<dbReference type="EMBL" id="VSWD01000007">
    <property type="protein sequence ID" value="KAK3097659.1"/>
    <property type="molecule type" value="Genomic_DNA"/>
</dbReference>
<evidence type="ECO:0000313" key="3">
    <source>
        <dbReference type="EMBL" id="KAK3097659.1"/>
    </source>
</evidence>
<dbReference type="SUPFAM" id="SSF52266">
    <property type="entry name" value="SGNH hydrolase"/>
    <property type="match status" value="1"/>
</dbReference>
<comment type="caution">
    <text evidence="3">The sequence shown here is derived from an EMBL/GenBank/DDBJ whole genome shotgun (WGS) entry which is preliminary data.</text>
</comment>
<organism evidence="3 4">
    <name type="scientific">Pinctada imbricata</name>
    <name type="common">Atlantic pearl-oyster</name>
    <name type="synonym">Pinctada martensii</name>
    <dbReference type="NCBI Taxonomy" id="66713"/>
    <lineage>
        <taxon>Eukaryota</taxon>
        <taxon>Metazoa</taxon>
        <taxon>Spiralia</taxon>
        <taxon>Lophotrochozoa</taxon>
        <taxon>Mollusca</taxon>
        <taxon>Bivalvia</taxon>
        <taxon>Autobranchia</taxon>
        <taxon>Pteriomorphia</taxon>
        <taxon>Pterioida</taxon>
        <taxon>Pterioidea</taxon>
        <taxon>Pteriidae</taxon>
        <taxon>Pinctada</taxon>
    </lineage>
</organism>
<accession>A0AA88YAG5</accession>
<feature type="domain" description="Sialate O-acetylesterase" evidence="2">
    <location>
        <begin position="75"/>
        <end position="314"/>
    </location>
</feature>
<evidence type="ECO:0000259" key="2">
    <source>
        <dbReference type="Pfam" id="PF03629"/>
    </source>
</evidence>
<dbReference type="GO" id="GO:0005975">
    <property type="term" value="P:carbohydrate metabolic process"/>
    <property type="evidence" value="ECO:0007669"/>
    <property type="project" value="TreeGrafter"/>
</dbReference>
<name>A0AA88YAG5_PINIB</name>
<dbReference type="InterPro" id="IPR005181">
    <property type="entry name" value="SASA"/>
</dbReference>
<keyword evidence="1" id="KW-0378">Hydrolase</keyword>
<evidence type="ECO:0000256" key="1">
    <source>
        <dbReference type="ARBA" id="ARBA00022801"/>
    </source>
</evidence>
<dbReference type="PANTHER" id="PTHR22901">
    <property type="entry name" value="SIALATE O-ACETYLESTERASE"/>
    <property type="match status" value="1"/>
</dbReference>
<dbReference type="GO" id="GO:0001681">
    <property type="term" value="F:sialate O-acetylesterase activity"/>
    <property type="evidence" value="ECO:0007669"/>
    <property type="project" value="InterPro"/>
</dbReference>
<dbReference type="PANTHER" id="PTHR22901:SF0">
    <property type="entry name" value="SIALATE O-ACETYLESTERASE"/>
    <property type="match status" value="1"/>
</dbReference>
<dbReference type="InterPro" id="IPR039329">
    <property type="entry name" value="SIAE"/>
</dbReference>
<proteinExistence type="predicted"/>
<protein>
    <recommendedName>
        <fullName evidence="2">Sialate O-acetylesterase domain-containing protein</fullName>
    </recommendedName>
</protein>
<dbReference type="Proteomes" id="UP001186944">
    <property type="component" value="Unassembled WGS sequence"/>
</dbReference>